<reference evidence="1" key="1">
    <citation type="submission" date="2018-01" db="EMBL/GenBank/DDBJ databases">
        <authorList>
            <person name="Yu X.-D."/>
        </authorList>
    </citation>
    <scope>NUCLEOTIDE SEQUENCE</scope>
    <source>
        <strain evidence="1">ZX-21</strain>
    </source>
</reference>
<organism evidence="1 2">
    <name type="scientific">Zhongshania marina</name>
    <dbReference type="NCBI Taxonomy" id="2304603"/>
    <lineage>
        <taxon>Bacteria</taxon>
        <taxon>Pseudomonadati</taxon>
        <taxon>Pseudomonadota</taxon>
        <taxon>Gammaproteobacteria</taxon>
        <taxon>Cellvibrionales</taxon>
        <taxon>Spongiibacteraceae</taxon>
        <taxon>Zhongshania</taxon>
    </lineage>
</organism>
<dbReference type="Proteomes" id="UP000237222">
    <property type="component" value="Unassembled WGS sequence"/>
</dbReference>
<dbReference type="EMBL" id="PQGG01000036">
    <property type="protein sequence ID" value="POP51657.1"/>
    <property type="molecule type" value="Genomic_DNA"/>
</dbReference>
<proteinExistence type="predicted"/>
<dbReference type="AlphaFoldDB" id="A0A2S4HCH3"/>
<accession>A0A2S4HCH3</accession>
<sequence length="63" mass="6739">MLELVSIDCEGDTARLALRAPATNAANTHTSSACVLASTVAQLARQDGVRRIVISRHSHVVKR</sequence>
<evidence type="ECO:0000313" key="2">
    <source>
        <dbReference type="Proteomes" id="UP000237222"/>
    </source>
</evidence>
<protein>
    <submittedName>
        <fullName evidence="1">Uncharacterized protein</fullName>
    </submittedName>
</protein>
<gene>
    <name evidence="1" type="ORF">C0068_16005</name>
</gene>
<comment type="caution">
    <text evidence="1">The sequence shown here is derived from an EMBL/GenBank/DDBJ whole genome shotgun (WGS) entry which is preliminary data.</text>
</comment>
<evidence type="ECO:0000313" key="1">
    <source>
        <dbReference type="EMBL" id="POP51657.1"/>
    </source>
</evidence>
<name>A0A2S4HCH3_9GAMM</name>